<evidence type="ECO:0000256" key="3">
    <source>
        <dbReference type="ARBA" id="ARBA00022539"/>
    </source>
</evidence>
<dbReference type="InterPro" id="IPR018303">
    <property type="entry name" value="ATPase_P-typ_P_site"/>
</dbReference>
<dbReference type="SUPFAM" id="SSF81653">
    <property type="entry name" value="Calcium ATPase, transduction domain A"/>
    <property type="match status" value="1"/>
</dbReference>
<keyword evidence="6" id="KW-1278">Translocase</keyword>
<gene>
    <name evidence="13" type="ORF">C683_0738</name>
</gene>
<dbReference type="PANTHER" id="PTHR48085">
    <property type="entry name" value="CADMIUM/ZINC-TRANSPORTING ATPASE HMA2-RELATED"/>
    <property type="match status" value="1"/>
</dbReference>
<name>K8ZBI0_9ENTE</name>
<evidence type="ECO:0000256" key="6">
    <source>
        <dbReference type="ARBA" id="ARBA00022967"/>
    </source>
</evidence>
<dbReference type="NCBIfam" id="TIGR01512">
    <property type="entry name" value="ATPase-IB2_Cd"/>
    <property type="match status" value="1"/>
</dbReference>
<dbReference type="InterPro" id="IPR059000">
    <property type="entry name" value="ATPase_P-type_domA"/>
</dbReference>
<evidence type="ECO:0000256" key="8">
    <source>
        <dbReference type="ARBA" id="ARBA00023136"/>
    </source>
</evidence>
<dbReference type="EC" id="7.2.2.21" evidence="9"/>
<keyword evidence="3" id="KW-0104">Cadmium</keyword>
<evidence type="ECO:0000256" key="5">
    <source>
        <dbReference type="ARBA" id="ARBA00022723"/>
    </source>
</evidence>
<dbReference type="NCBIfam" id="TIGR01525">
    <property type="entry name" value="ATPase-IB_hvy"/>
    <property type="match status" value="1"/>
</dbReference>
<dbReference type="GO" id="GO:0016887">
    <property type="term" value="F:ATP hydrolysis activity"/>
    <property type="evidence" value="ECO:0007669"/>
    <property type="project" value="InterPro"/>
</dbReference>
<dbReference type="InterPro" id="IPR023298">
    <property type="entry name" value="ATPase_P-typ_TM_dom_sf"/>
</dbReference>
<dbReference type="NCBIfam" id="TIGR01494">
    <property type="entry name" value="ATPase_P-type"/>
    <property type="match status" value="1"/>
</dbReference>
<dbReference type="SUPFAM" id="SSF56784">
    <property type="entry name" value="HAD-like"/>
    <property type="match status" value="1"/>
</dbReference>
<dbReference type="PRINTS" id="PR00119">
    <property type="entry name" value="CATATPASE"/>
</dbReference>
<dbReference type="SUPFAM" id="SSF81665">
    <property type="entry name" value="Calcium ATPase, transmembrane domain M"/>
    <property type="match status" value="1"/>
</dbReference>
<dbReference type="InterPro" id="IPR036412">
    <property type="entry name" value="HAD-like_sf"/>
</dbReference>
<feature type="transmembrane region" description="Helical" evidence="11">
    <location>
        <begin position="263"/>
        <end position="287"/>
    </location>
</feature>
<evidence type="ECO:0000256" key="11">
    <source>
        <dbReference type="RuleBase" id="RU362081"/>
    </source>
</evidence>
<dbReference type="EMBL" id="AMYT01000017">
    <property type="protein sequence ID" value="EKU27407.1"/>
    <property type="molecule type" value="Genomic_DNA"/>
</dbReference>
<evidence type="ECO:0000256" key="7">
    <source>
        <dbReference type="ARBA" id="ARBA00022989"/>
    </source>
</evidence>
<dbReference type="PATRIC" id="fig|1234409.3.peg.689"/>
<evidence type="ECO:0000256" key="2">
    <source>
        <dbReference type="ARBA" id="ARBA00006024"/>
    </source>
</evidence>
<dbReference type="InterPro" id="IPR023214">
    <property type="entry name" value="HAD_sf"/>
</dbReference>
<dbReference type="Gene3D" id="3.40.1110.10">
    <property type="entry name" value="Calcium-transporting ATPase, cytoplasmic domain N"/>
    <property type="match status" value="1"/>
</dbReference>
<feature type="domain" description="P-type ATPase A" evidence="12">
    <location>
        <begin position="116"/>
        <end position="216"/>
    </location>
</feature>
<dbReference type="AlphaFoldDB" id="K8ZBI0"/>
<dbReference type="InterPro" id="IPR027256">
    <property type="entry name" value="P-typ_ATPase_IB"/>
</dbReference>
<dbReference type="SFLD" id="SFLDF00027">
    <property type="entry name" value="p-type_atpase"/>
    <property type="match status" value="1"/>
</dbReference>
<evidence type="ECO:0000313" key="13">
    <source>
        <dbReference type="EMBL" id="EKU27407.1"/>
    </source>
</evidence>
<dbReference type="InterPro" id="IPR001757">
    <property type="entry name" value="P_typ_ATPase"/>
</dbReference>
<feature type="transmembrane region" description="Helical" evidence="11">
    <location>
        <begin position="235"/>
        <end position="257"/>
    </location>
</feature>
<comment type="catalytic activity">
    <reaction evidence="10">
        <text>Cd(2+)(in) + ATP + H2O = Cd(2+)(out) + ADP + phosphate + H(+)</text>
        <dbReference type="Rhea" id="RHEA:12132"/>
        <dbReference type="ChEBI" id="CHEBI:15377"/>
        <dbReference type="ChEBI" id="CHEBI:15378"/>
        <dbReference type="ChEBI" id="CHEBI:30616"/>
        <dbReference type="ChEBI" id="CHEBI:43474"/>
        <dbReference type="ChEBI" id="CHEBI:48775"/>
        <dbReference type="ChEBI" id="CHEBI:456216"/>
        <dbReference type="EC" id="7.2.2.21"/>
    </reaction>
</comment>
<dbReference type="InterPro" id="IPR008250">
    <property type="entry name" value="ATPase_P-typ_transduc_dom_A_sf"/>
</dbReference>
<feature type="transmembrane region" description="Helical" evidence="11">
    <location>
        <begin position="9"/>
        <end position="25"/>
    </location>
</feature>
<keyword evidence="11" id="KW-0067">ATP-binding</keyword>
<sequence>MNQKNKKRLGLILATIVLLVAVIFIEPHVSAPISFILYFLVYLLISFDIFQGAFKHIAKGEWFDENLLMIVATLGAFLIKEYHEGIMVMLLFQIGELLQSLALNKSRQSIHHLLDLQEDTARVKTENGWQEVPLEKIAIGSTLQVKAGERIPIDGVLLSEQAVVDTSAVTGEALARTYHQGEEISSGTLNESYTIELKTTILSENSTTSKMIELVQNAQAKKARSEQFIRKFAKVYTPIVLAVALLVGIIPPLVFHFPWQEWIYRALIFLVISCPCALVISVPLSFFAGIGAGSKNGVLFKGSQYIEQLATVKHVICDKTGTITTGKFTVKEVYTSETCTKEEALALSAGLEAYSNHPIAQSIVEANQGKTDEYTFENVQEIAGYGLSAFYNGKPIFIGNEDWMTQQKILVPQIKEAGTIVYLAYDGLYQAAILIGDTIKKSAYGFFSYLKEENIDSALVTGDRAESAESVARTLNIRTVKANCLPTDKVDYVEQVLRNEKEGEATAFIGDGMNDAPVIATADVGISLGGVSSQAAIDAADVVFMDNDLTKFNFAQQLSRKIMKTVKINIVFALVIKVLFLLLSTLGLVSMEGAIFADVGVTILTILYASRLLYDKHVKE</sequence>
<dbReference type="OrthoDB" id="9813266at2"/>
<dbReference type="PRINTS" id="PR00120">
    <property type="entry name" value="HATPASE"/>
</dbReference>
<keyword evidence="7 11" id="KW-1133">Transmembrane helix</keyword>
<organism evidence="13 14">
    <name type="scientific">Catellicoccus marimammalium M35/04/3</name>
    <dbReference type="NCBI Taxonomy" id="1234409"/>
    <lineage>
        <taxon>Bacteria</taxon>
        <taxon>Bacillati</taxon>
        <taxon>Bacillota</taxon>
        <taxon>Bacilli</taxon>
        <taxon>Lactobacillales</taxon>
        <taxon>Enterococcaceae</taxon>
        <taxon>Catellicoccus</taxon>
    </lineage>
</organism>
<proteinExistence type="inferred from homology"/>
<keyword evidence="11" id="KW-1003">Cell membrane</keyword>
<dbReference type="GO" id="GO:0005524">
    <property type="term" value="F:ATP binding"/>
    <property type="evidence" value="ECO:0007669"/>
    <property type="project" value="UniProtKB-UniRule"/>
</dbReference>
<dbReference type="GO" id="GO:0046872">
    <property type="term" value="F:metal ion binding"/>
    <property type="evidence" value="ECO:0007669"/>
    <property type="project" value="UniProtKB-KW"/>
</dbReference>
<dbReference type="Gene3D" id="3.40.50.1000">
    <property type="entry name" value="HAD superfamily/HAD-like"/>
    <property type="match status" value="1"/>
</dbReference>
<feature type="transmembrane region" description="Helical" evidence="11">
    <location>
        <begin position="31"/>
        <end position="50"/>
    </location>
</feature>
<keyword evidence="4 11" id="KW-0812">Transmembrane</keyword>
<evidence type="ECO:0000259" key="12">
    <source>
        <dbReference type="Pfam" id="PF00122"/>
    </source>
</evidence>
<accession>K8ZBI0</accession>
<dbReference type="Pfam" id="PF00702">
    <property type="entry name" value="Hydrolase"/>
    <property type="match status" value="1"/>
</dbReference>
<dbReference type="PROSITE" id="PS00154">
    <property type="entry name" value="ATPASE_E1_E2"/>
    <property type="match status" value="1"/>
</dbReference>
<dbReference type="GO" id="GO:0005886">
    <property type="term" value="C:plasma membrane"/>
    <property type="evidence" value="ECO:0007669"/>
    <property type="project" value="UniProtKB-SubCell"/>
</dbReference>
<dbReference type="InterPro" id="IPR051014">
    <property type="entry name" value="Cation_Transport_ATPase_IB"/>
</dbReference>
<keyword evidence="13" id="KW-0378">Hydrolase</keyword>
<dbReference type="Gene3D" id="2.70.150.10">
    <property type="entry name" value="Calcium-transporting ATPase, cytoplasmic transduction domain A"/>
    <property type="match status" value="1"/>
</dbReference>
<dbReference type="Pfam" id="PF00122">
    <property type="entry name" value="E1-E2_ATPase"/>
    <property type="match status" value="1"/>
</dbReference>
<protein>
    <recommendedName>
        <fullName evidence="9">Cd(2+)-exporting ATPase</fullName>
        <ecNumber evidence="9">7.2.2.21</ecNumber>
    </recommendedName>
</protein>
<evidence type="ECO:0000256" key="4">
    <source>
        <dbReference type="ARBA" id="ARBA00022692"/>
    </source>
</evidence>
<dbReference type="InterPro" id="IPR044492">
    <property type="entry name" value="P_typ_ATPase_HD_dom"/>
</dbReference>
<dbReference type="SFLD" id="SFLDS00003">
    <property type="entry name" value="Haloacid_Dehalogenase"/>
    <property type="match status" value="1"/>
</dbReference>
<dbReference type="STRING" id="1234409.C683_0738"/>
<feature type="transmembrane region" description="Helical" evidence="11">
    <location>
        <begin position="595"/>
        <end position="614"/>
    </location>
</feature>
<dbReference type="eggNOG" id="COG2217">
    <property type="taxonomic scope" value="Bacteria"/>
</dbReference>
<comment type="subcellular location">
    <subcellularLocation>
        <location evidence="11">Cell membrane</location>
    </subcellularLocation>
    <subcellularLocation>
        <location evidence="1">Membrane</location>
        <topology evidence="1">Multi-pass membrane protein</topology>
    </subcellularLocation>
</comment>
<evidence type="ECO:0000256" key="1">
    <source>
        <dbReference type="ARBA" id="ARBA00004141"/>
    </source>
</evidence>
<dbReference type="RefSeq" id="WP_009490143.1">
    <property type="nucleotide sequence ID" value="NZ_AMYT01000017.1"/>
</dbReference>
<reference evidence="13 14" key="1">
    <citation type="journal article" date="2013" name="Genome Announc.">
        <title>Draft Genome Sequence of Catellicoccus marimammalium, a Novel Species Commonly Found in Gull Feces.</title>
        <authorList>
            <person name="Weigand M.R."/>
            <person name="Ryu H."/>
            <person name="Bozcek L."/>
            <person name="Konstantinidis K.T."/>
            <person name="Santo Domingo J.W."/>
        </authorList>
    </citation>
    <scope>NUCLEOTIDE SEQUENCE [LARGE SCALE GENOMIC DNA]</scope>
    <source>
        <strain evidence="13 14">M35/04/3</strain>
    </source>
</reference>
<keyword evidence="14" id="KW-1185">Reference proteome</keyword>
<comment type="caution">
    <text evidence="13">The sequence shown here is derived from an EMBL/GenBank/DDBJ whole genome shotgun (WGS) entry which is preliminary data.</text>
</comment>
<dbReference type="GO" id="GO:0008551">
    <property type="term" value="F:P-type cadmium transporter activity"/>
    <property type="evidence" value="ECO:0007669"/>
    <property type="project" value="UniProtKB-EC"/>
</dbReference>
<keyword evidence="11" id="KW-0547">Nucleotide-binding</keyword>
<keyword evidence="8 11" id="KW-0472">Membrane</keyword>
<evidence type="ECO:0000256" key="9">
    <source>
        <dbReference type="ARBA" id="ARBA00039103"/>
    </source>
</evidence>
<evidence type="ECO:0000256" key="10">
    <source>
        <dbReference type="ARBA" id="ARBA00049338"/>
    </source>
</evidence>
<dbReference type="SFLD" id="SFLDG00002">
    <property type="entry name" value="C1.7:_P-type_atpase_like"/>
    <property type="match status" value="1"/>
</dbReference>
<feature type="transmembrane region" description="Helical" evidence="11">
    <location>
        <begin position="568"/>
        <end position="589"/>
    </location>
</feature>
<dbReference type="PANTHER" id="PTHR48085:SF5">
    <property type="entry name" value="CADMIUM_ZINC-TRANSPORTING ATPASE HMA4-RELATED"/>
    <property type="match status" value="1"/>
</dbReference>
<keyword evidence="5 11" id="KW-0479">Metal-binding</keyword>
<dbReference type="Proteomes" id="UP000016057">
    <property type="component" value="Unassembled WGS sequence"/>
</dbReference>
<evidence type="ECO:0000313" key="14">
    <source>
        <dbReference type="Proteomes" id="UP000016057"/>
    </source>
</evidence>
<comment type="similarity">
    <text evidence="2 11">Belongs to the cation transport ATPase (P-type) (TC 3.A.3) family. Type IB subfamily.</text>
</comment>
<dbReference type="InterPro" id="IPR023299">
    <property type="entry name" value="ATPase_P-typ_cyto_dom_N"/>
</dbReference>